<name>A0A0E0FVJ3_ORYNI</name>
<dbReference type="eggNOG" id="KOG1441">
    <property type="taxonomic scope" value="Eukaryota"/>
</dbReference>
<reference evidence="8" key="2">
    <citation type="submission" date="2018-04" db="EMBL/GenBank/DDBJ databases">
        <title>OnivRS2 (Oryza nivara Reference Sequence Version 2).</title>
        <authorList>
            <person name="Zhang J."/>
            <person name="Kudrna D."/>
            <person name="Lee S."/>
            <person name="Talag J."/>
            <person name="Rajasekar S."/>
            <person name="Welchert J."/>
            <person name="Hsing Y.-I."/>
            <person name="Wing R.A."/>
        </authorList>
    </citation>
    <scope>NUCLEOTIDE SEQUENCE [LARGE SCALE GENOMIC DNA]</scope>
</reference>
<feature type="compositionally biased region" description="Basic and acidic residues" evidence="5">
    <location>
        <begin position="8"/>
        <end position="17"/>
    </location>
</feature>
<dbReference type="InterPro" id="IPR010734">
    <property type="entry name" value="Copine_C"/>
</dbReference>
<dbReference type="InterPro" id="IPR050186">
    <property type="entry name" value="TPT_transporter"/>
</dbReference>
<evidence type="ECO:0000256" key="5">
    <source>
        <dbReference type="SAM" id="MobiDB-lite"/>
    </source>
</evidence>
<evidence type="ECO:0000313" key="9">
    <source>
        <dbReference type="Proteomes" id="UP000006591"/>
    </source>
</evidence>
<feature type="compositionally biased region" description="Basic residues" evidence="5">
    <location>
        <begin position="101"/>
        <end position="110"/>
    </location>
</feature>
<evidence type="ECO:0000256" key="3">
    <source>
        <dbReference type="ARBA" id="ARBA00022989"/>
    </source>
</evidence>
<keyword evidence="2 6" id="KW-0812">Transmembrane</keyword>
<dbReference type="HOGENOM" id="CLU_099619_0_0_1"/>
<feature type="domain" description="Copine C-terminal" evidence="7">
    <location>
        <begin position="164"/>
        <end position="199"/>
    </location>
</feature>
<evidence type="ECO:0000259" key="7">
    <source>
        <dbReference type="Pfam" id="PF07002"/>
    </source>
</evidence>
<reference evidence="8" key="1">
    <citation type="submission" date="2015-04" db="UniProtKB">
        <authorList>
            <consortium name="EnsemblPlants"/>
        </authorList>
    </citation>
    <scope>IDENTIFICATION</scope>
    <source>
        <strain evidence="8">SL10</strain>
    </source>
</reference>
<keyword evidence="3 6" id="KW-1133">Transmembrane helix</keyword>
<evidence type="ECO:0000256" key="4">
    <source>
        <dbReference type="ARBA" id="ARBA00023136"/>
    </source>
</evidence>
<feature type="transmembrane region" description="Helical" evidence="6">
    <location>
        <begin position="238"/>
        <end position="256"/>
    </location>
</feature>
<feature type="region of interest" description="Disordered" evidence="5">
    <location>
        <begin position="1"/>
        <end position="122"/>
    </location>
</feature>
<keyword evidence="9" id="KW-1185">Reference proteome</keyword>
<dbReference type="Pfam" id="PF07002">
    <property type="entry name" value="Copine"/>
    <property type="match status" value="1"/>
</dbReference>
<proteinExistence type="predicted"/>
<dbReference type="PANTHER" id="PTHR11132">
    <property type="entry name" value="SOLUTE CARRIER FAMILY 35"/>
    <property type="match status" value="1"/>
</dbReference>
<dbReference type="STRING" id="4536.A0A0E0FVJ3"/>
<evidence type="ECO:0000256" key="1">
    <source>
        <dbReference type="ARBA" id="ARBA00004141"/>
    </source>
</evidence>
<keyword evidence="4 6" id="KW-0472">Membrane</keyword>
<comment type="subcellular location">
    <subcellularLocation>
        <location evidence="1">Membrane</location>
        <topology evidence="1">Multi-pass membrane protein</topology>
    </subcellularLocation>
</comment>
<dbReference type="AlphaFoldDB" id="A0A0E0FVJ3"/>
<dbReference type="Gramene" id="ONIVA01G41620.1">
    <property type="protein sequence ID" value="ONIVA01G41620.1"/>
    <property type="gene ID" value="ONIVA01G41620"/>
</dbReference>
<evidence type="ECO:0000256" key="2">
    <source>
        <dbReference type="ARBA" id="ARBA00022692"/>
    </source>
</evidence>
<evidence type="ECO:0000256" key="6">
    <source>
        <dbReference type="SAM" id="Phobius"/>
    </source>
</evidence>
<evidence type="ECO:0000313" key="8">
    <source>
        <dbReference type="EnsemblPlants" id="ONIVA01G41620.1"/>
    </source>
</evidence>
<feature type="compositionally biased region" description="Low complexity" evidence="5">
    <location>
        <begin position="32"/>
        <end position="62"/>
    </location>
</feature>
<organism evidence="8">
    <name type="scientific">Oryza nivara</name>
    <name type="common">Indian wild rice</name>
    <name type="synonym">Oryza sativa f. spontanea</name>
    <dbReference type="NCBI Taxonomy" id="4536"/>
    <lineage>
        <taxon>Eukaryota</taxon>
        <taxon>Viridiplantae</taxon>
        <taxon>Streptophyta</taxon>
        <taxon>Embryophyta</taxon>
        <taxon>Tracheophyta</taxon>
        <taxon>Spermatophyta</taxon>
        <taxon>Magnoliopsida</taxon>
        <taxon>Liliopsida</taxon>
        <taxon>Poales</taxon>
        <taxon>Poaceae</taxon>
        <taxon>BOP clade</taxon>
        <taxon>Oryzoideae</taxon>
        <taxon>Oryzeae</taxon>
        <taxon>Oryzinae</taxon>
        <taxon>Oryza</taxon>
    </lineage>
</organism>
<protein>
    <recommendedName>
        <fullName evidence="7">Copine C-terminal domain-containing protein</fullName>
    </recommendedName>
</protein>
<dbReference type="GO" id="GO:0016020">
    <property type="term" value="C:membrane"/>
    <property type="evidence" value="ECO:0007669"/>
    <property type="project" value="UniProtKB-SubCell"/>
</dbReference>
<dbReference type="Proteomes" id="UP000006591">
    <property type="component" value="Chromosome 1"/>
</dbReference>
<sequence>MPAKAKGGGRERGKEWAHSLPFQVSPRRGKGKANPPTKATAAPHPQNPRRGPGGTPPAITGGHSTPLPRAASRRGLTGSPCLAPRPPLASRLIEPAAPRGGGRRAMRRRSAPPPRRAGAASTAPACFLAQAVLETEMHYNAMTLLSDSPYGGFGARPIDVLFPISTGGAMTDLQETIDTIIKASDFPSSILVAGVGGADGNGDNGTGKTSALTARVTGIVRDWTVVLLSALIIADTQLTFINIIGYLIAIAGVVAYNNHKLKVKTHGNEQQGADSKLNRGSPQDVETSSIGLQVLAV</sequence>
<dbReference type="EnsemblPlants" id="ONIVA01G41620.1">
    <property type="protein sequence ID" value="ONIVA01G41620.1"/>
    <property type="gene ID" value="ONIVA01G41620"/>
</dbReference>
<accession>A0A0E0FVJ3</accession>